<organism evidence="2 3">
    <name type="scientific">Jaminaea rosea</name>
    <dbReference type="NCBI Taxonomy" id="1569628"/>
    <lineage>
        <taxon>Eukaryota</taxon>
        <taxon>Fungi</taxon>
        <taxon>Dikarya</taxon>
        <taxon>Basidiomycota</taxon>
        <taxon>Ustilaginomycotina</taxon>
        <taxon>Exobasidiomycetes</taxon>
        <taxon>Microstromatales</taxon>
        <taxon>Microstromatales incertae sedis</taxon>
        <taxon>Jaminaea</taxon>
    </lineage>
</organism>
<evidence type="ECO:0000313" key="2">
    <source>
        <dbReference type="EMBL" id="PWN26965.1"/>
    </source>
</evidence>
<dbReference type="AlphaFoldDB" id="A0A316UV27"/>
<reference evidence="2 3" key="1">
    <citation type="journal article" date="2018" name="Mol. Biol. Evol.">
        <title>Broad Genomic Sampling Reveals a Smut Pathogenic Ancestry of the Fungal Clade Ustilaginomycotina.</title>
        <authorList>
            <person name="Kijpornyongpan T."/>
            <person name="Mondo S.J."/>
            <person name="Barry K."/>
            <person name="Sandor L."/>
            <person name="Lee J."/>
            <person name="Lipzen A."/>
            <person name="Pangilinan J."/>
            <person name="LaButti K."/>
            <person name="Hainaut M."/>
            <person name="Henrissat B."/>
            <person name="Grigoriev I.V."/>
            <person name="Spatafora J.W."/>
            <person name="Aime M.C."/>
        </authorList>
    </citation>
    <scope>NUCLEOTIDE SEQUENCE [LARGE SCALE GENOMIC DNA]</scope>
    <source>
        <strain evidence="2 3">MCA 5214</strain>
    </source>
</reference>
<proteinExistence type="predicted"/>
<feature type="signal peptide" evidence="1">
    <location>
        <begin position="1"/>
        <end position="26"/>
    </location>
</feature>
<name>A0A316UV27_9BASI</name>
<feature type="chain" id="PRO_5016359539" evidence="1">
    <location>
        <begin position="27"/>
        <end position="122"/>
    </location>
</feature>
<gene>
    <name evidence="2" type="ORF">BDZ90DRAFT_232544</name>
</gene>
<evidence type="ECO:0000256" key="1">
    <source>
        <dbReference type="SAM" id="SignalP"/>
    </source>
</evidence>
<accession>A0A316UV27</accession>
<dbReference type="RefSeq" id="XP_025361577.1">
    <property type="nucleotide sequence ID" value="XM_025506295.1"/>
</dbReference>
<evidence type="ECO:0000313" key="3">
    <source>
        <dbReference type="Proteomes" id="UP000245884"/>
    </source>
</evidence>
<dbReference type="EMBL" id="KZ819669">
    <property type="protein sequence ID" value="PWN26965.1"/>
    <property type="molecule type" value="Genomic_DNA"/>
</dbReference>
<dbReference type="Proteomes" id="UP000245884">
    <property type="component" value="Unassembled WGS sequence"/>
</dbReference>
<keyword evidence="1" id="KW-0732">Signal</keyword>
<keyword evidence="3" id="KW-1185">Reference proteome</keyword>
<dbReference type="GeneID" id="37028118"/>
<sequence length="122" mass="12682">MLPVFHLLLLTFLFSLLSLHPSPSRAAEPIRLGVCTSSTTGCSYDLDVYGDPNGDQGIPPTDKAGHNIPCLSFKALVSNIKVCACDKCAKCPADQCNAVANGACGSSGSTGQFRSVCKSSIT</sequence>
<protein>
    <submittedName>
        <fullName evidence="2">Uncharacterized protein</fullName>
    </submittedName>
</protein>